<evidence type="ECO:0000313" key="1">
    <source>
        <dbReference type="EMBL" id="KUG19457.1"/>
    </source>
</evidence>
<dbReference type="AlphaFoldDB" id="A0A0W8FF91"/>
<proteinExistence type="predicted"/>
<protein>
    <submittedName>
        <fullName evidence="1">Uncharacterized protein</fullName>
    </submittedName>
</protein>
<comment type="caution">
    <text evidence="1">The sequence shown here is derived from an EMBL/GenBank/DDBJ whole genome shotgun (WGS) entry which is preliminary data.</text>
</comment>
<dbReference type="EMBL" id="LNQE01001288">
    <property type="protein sequence ID" value="KUG19457.1"/>
    <property type="molecule type" value="Genomic_DNA"/>
</dbReference>
<gene>
    <name evidence="1" type="ORF">ASZ90_010827</name>
</gene>
<name>A0A0W8FF91_9ZZZZ</name>
<sequence>MGTISCLLIPGGGLPVLRDPISCMISEGRVEITDLRDCLGRRSLLPSSFIG</sequence>
<accession>A0A0W8FF91</accession>
<reference evidence="1" key="1">
    <citation type="journal article" date="2015" name="Proc. Natl. Acad. Sci. U.S.A.">
        <title>Networks of energetic and metabolic interactions define dynamics in microbial communities.</title>
        <authorList>
            <person name="Embree M."/>
            <person name="Liu J.K."/>
            <person name="Al-Bassam M.M."/>
            <person name="Zengler K."/>
        </authorList>
    </citation>
    <scope>NUCLEOTIDE SEQUENCE</scope>
</reference>
<organism evidence="1">
    <name type="scientific">hydrocarbon metagenome</name>
    <dbReference type="NCBI Taxonomy" id="938273"/>
    <lineage>
        <taxon>unclassified sequences</taxon>
        <taxon>metagenomes</taxon>
        <taxon>ecological metagenomes</taxon>
    </lineage>
</organism>